<dbReference type="Gene3D" id="2.40.128.110">
    <property type="entry name" value="Lipid/polyisoprenoid-binding, YceI-like"/>
    <property type="match status" value="1"/>
</dbReference>
<feature type="domain" description="Lipid/polyisoprenoid-binding YceI-like" evidence="2">
    <location>
        <begin position="54"/>
        <end position="223"/>
    </location>
</feature>
<protein>
    <submittedName>
        <fullName evidence="3">Polyisoprenoid-binding protein YceI</fullName>
    </submittedName>
</protein>
<proteinExistence type="inferred from homology"/>
<dbReference type="Proteomes" id="UP000199707">
    <property type="component" value="Unassembled WGS sequence"/>
</dbReference>
<gene>
    <name evidence="3" type="ORF">SAMN02799620_01550</name>
</gene>
<accession>A0A1G4VSW8</accession>
<dbReference type="AlphaFoldDB" id="A0A1G4VSW8"/>
<comment type="similarity">
    <text evidence="1">Belongs to the UPF0312 family.</text>
</comment>
<evidence type="ECO:0000256" key="1">
    <source>
        <dbReference type="ARBA" id="ARBA00008812"/>
    </source>
</evidence>
<dbReference type="PANTHER" id="PTHR34406:SF1">
    <property type="entry name" value="PROTEIN YCEI"/>
    <property type="match status" value="1"/>
</dbReference>
<dbReference type="Pfam" id="PF04264">
    <property type="entry name" value="YceI"/>
    <property type="match status" value="1"/>
</dbReference>
<name>A0A1G4VSW8_9MYCO</name>
<dbReference type="InterPro" id="IPR007372">
    <property type="entry name" value="Lipid/polyisoprenoid-bd_YceI"/>
</dbReference>
<organism evidence="3 4">
    <name type="scientific">Mycolicibacterium fluoranthenivorans</name>
    <dbReference type="NCBI Taxonomy" id="258505"/>
    <lineage>
        <taxon>Bacteria</taxon>
        <taxon>Bacillati</taxon>
        <taxon>Actinomycetota</taxon>
        <taxon>Actinomycetes</taxon>
        <taxon>Mycobacteriales</taxon>
        <taxon>Mycobacteriaceae</taxon>
        <taxon>Mycolicibacterium</taxon>
    </lineage>
</organism>
<dbReference type="EMBL" id="FMUB01000003">
    <property type="protein sequence ID" value="SCX11341.1"/>
    <property type="molecule type" value="Genomic_DNA"/>
</dbReference>
<dbReference type="SMART" id="SM00867">
    <property type="entry name" value="YceI"/>
    <property type="match status" value="1"/>
</dbReference>
<reference evidence="4" key="1">
    <citation type="submission" date="2016-10" db="EMBL/GenBank/DDBJ databases">
        <authorList>
            <person name="Varghese N."/>
            <person name="Submissions S."/>
        </authorList>
    </citation>
    <scope>NUCLEOTIDE SEQUENCE [LARGE SCALE GENOMIC DNA]</scope>
    <source>
        <strain evidence="4">UNC267MFSha1.1M11</strain>
    </source>
</reference>
<dbReference type="InterPro" id="IPR036761">
    <property type="entry name" value="TTHA0802/YceI-like_sf"/>
</dbReference>
<sequence>MMPVKKRWLVLVVLVLIAVAALPWGFRTFVEGSPEPALTLPAGAQPATTGVDGSWTVQPDSQAGYRAWQKLLYQPIDVNGRTDKVTGDAKVAESRLVSADFVVDSASLQSTHRGRDEKFRGTDVMDAGKFPTAEVKVTAPVDLTSVPDTGMAADVEIPLTVTLHGVTRPESAHTSIQRNGDRVDVAGSIPIRFADYDVHPPKLLGGVLEIQPEATIEFLVRLAKS</sequence>
<evidence type="ECO:0000313" key="3">
    <source>
        <dbReference type="EMBL" id="SCX11341.1"/>
    </source>
</evidence>
<dbReference type="SUPFAM" id="SSF101874">
    <property type="entry name" value="YceI-like"/>
    <property type="match status" value="1"/>
</dbReference>
<dbReference type="STRING" id="1502745.SAMN02799620_01550"/>
<evidence type="ECO:0000313" key="4">
    <source>
        <dbReference type="Proteomes" id="UP000199707"/>
    </source>
</evidence>
<dbReference type="PANTHER" id="PTHR34406">
    <property type="entry name" value="PROTEIN YCEI"/>
    <property type="match status" value="1"/>
</dbReference>
<evidence type="ECO:0000259" key="2">
    <source>
        <dbReference type="SMART" id="SM00867"/>
    </source>
</evidence>